<dbReference type="NCBIfam" id="TIGR01432">
    <property type="entry name" value="QOXA"/>
    <property type="match status" value="1"/>
</dbReference>
<feature type="domain" description="Cytochrome oxidase subunit II copper A binding" evidence="20">
    <location>
        <begin position="125"/>
        <end position="237"/>
    </location>
</feature>
<dbReference type="CDD" id="cd04212">
    <property type="entry name" value="CuRO_UO_II"/>
    <property type="match status" value="1"/>
</dbReference>
<reference evidence="22 23" key="1">
    <citation type="submission" date="2023-07" db="EMBL/GenBank/DDBJ databases">
        <title>Sorghum-associated microbial communities from plants grown in Nebraska, USA.</title>
        <authorList>
            <person name="Schachtman D."/>
        </authorList>
    </citation>
    <scope>NUCLEOTIDE SEQUENCE [LARGE SCALE GENOMIC DNA]</scope>
    <source>
        <strain evidence="22 23">CC482</strain>
    </source>
</reference>
<evidence type="ECO:0000256" key="9">
    <source>
        <dbReference type="ARBA" id="ARBA00022729"/>
    </source>
</evidence>
<dbReference type="InterPro" id="IPR006333">
    <property type="entry name" value="Cyt_o_ubiquinol_oxidase_su2"/>
</dbReference>
<evidence type="ECO:0000313" key="22">
    <source>
        <dbReference type="EMBL" id="MDQ0116347.1"/>
    </source>
</evidence>
<evidence type="ECO:0000256" key="17">
    <source>
        <dbReference type="RuleBase" id="RU000456"/>
    </source>
</evidence>
<evidence type="ECO:0000256" key="16">
    <source>
        <dbReference type="PIRNR" id="PIRNR000292"/>
    </source>
</evidence>
<comment type="catalytic activity">
    <reaction evidence="1 16">
        <text>2 a quinol + O2 = 2 a quinone + 2 H2O</text>
        <dbReference type="Rhea" id="RHEA:55376"/>
        <dbReference type="ChEBI" id="CHEBI:15377"/>
        <dbReference type="ChEBI" id="CHEBI:15379"/>
        <dbReference type="ChEBI" id="CHEBI:24646"/>
        <dbReference type="ChEBI" id="CHEBI:132124"/>
    </reaction>
</comment>
<evidence type="ECO:0000256" key="2">
    <source>
        <dbReference type="ARBA" id="ARBA00004651"/>
    </source>
</evidence>
<keyword evidence="6 16" id="KW-1003">Cell membrane</keyword>
<evidence type="ECO:0000259" key="20">
    <source>
        <dbReference type="PROSITE" id="PS50857"/>
    </source>
</evidence>
<evidence type="ECO:0000256" key="5">
    <source>
        <dbReference type="ARBA" id="ARBA00022448"/>
    </source>
</evidence>
<dbReference type="InterPro" id="IPR006332">
    <property type="entry name" value="QoxA"/>
</dbReference>
<comment type="similarity">
    <text evidence="3 16 17">Belongs to the cytochrome c oxidase subunit 2 family.</text>
</comment>
<keyword evidence="12 16" id="KW-0560">Oxidoreductase</keyword>
<protein>
    <recommendedName>
        <fullName evidence="4 16">Quinol oxidase subunit 2</fullName>
        <ecNumber evidence="16">1.10.3.-</ecNumber>
    </recommendedName>
</protein>
<feature type="domain" description="Cytochrome oxidase subunit II transmembrane region profile" evidence="21">
    <location>
        <begin position="21"/>
        <end position="119"/>
    </location>
</feature>
<dbReference type="PIRSF" id="PIRSF000292">
    <property type="entry name" value="Ubi_od_II"/>
    <property type="match status" value="1"/>
</dbReference>
<comment type="subcellular location">
    <subcellularLocation>
        <location evidence="2 17">Cell membrane</location>
        <topology evidence="2 17">Multi-pass membrane protein</topology>
    </subcellularLocation>
</comment>
<evidence type="ECO:0000256" key="7">
    <source>
        <dbReference type="ARBA" id="ARBA00022660"/>
    </source>
</evidence>
<keyword evidence="15" id="KW-0449">Lipoprotein</keyword>
<keyword evidence="8 17" id="KW-0812">Transmembrane</keyword>
<dbReference type="SUPFAM" id="SSF81464">
    <property type="entry name" value="Cytochrome c oxidase subunit II-like, transmembrane region"/>
    <property type="match status" value="1"/>
</dbReference>
<evidence type="ECO:0000256" key="12">
    <source>
        <dbReference type="ARBA" id="ARBA00023002"/>
    </source>
</evidence>
<comment type="function">
    <text evidence="16">Catalyzes quinol oxidation with the concomitant reduction of oxygen to water. Subunit II transfers the electrons from a quinol to the binuclear center of the catalytic subunit I.</text>
</comment>
<evidence type="ECO:0000256" key="18">
    <source>
        <dbReference type="SAM" id="MobiDB-lite"/>
    </source>
</evidence>
<dbReference type="EC" id="1.10.3.-" evidence="16"/>
<dbReference type="RefSeq" id="WP_307208401.1">
    <property type="nucleotide sequence ID" value="NZ_JAUSSU010000018.1"/>
</dbReference>
<keyword evidence="11 19" id="KW-1133">Transmembrane helix</keyword>
<evidence type="ECO:0000256" key="1">
    <source>
        <dbReference type="ARBA" id="ARBA00000725"/>
    </source>
</evidence>
<dbReference type="Proteomes" id="UP001229346">
    <property type="component" value="Unassembled WGS sequence"/>
</dbReference>
<feature type="compositionally biased region" description="Basic and acidic residues" evidence="18">
    <location>
        <begin position="317"/>
        <end position="326"/>
    </location>
</feature>
<dbReference type="InterPro" id="IPR045187">
    <property type="entry name" value="CcO_II"/>
</dbReference>
<keyword evidence="9" id="KW-0732">Signal</keyword>
<dbReference type="InterPro" id="IPR011759">
    <property type="entry name" value="Cyt_c_oxidase_su2_TM_dom"/>
</dbReference>
<name>A0ABT9U9M2_PAEHA</name>
<evidence type="ECO:0000256" key="13">
    <source>
        <dbReference type="ARBA" id="ARBA00023136"/>
    </source>
</evidence>
<dbReference type="InterPro" id="IPR008972">
    <property type="entry name" value="Cupredoxin"/>
</dbReference>
<dbReference type="Gene3D" id="2.60.40.420">
    <property type="entry name" value="Cupredoxins - blue copper proteins"/>
    <property type="match status" value="1"/>
</dbReference>
<dbReference type="GO" id="GO:0016491">
    <property type="term" value="F:oxidoreductase activity"/>
    <property type="evidence" value="ECO:0007669"/>
    <property type="project" value="UniProtKB-KW"/>
</dbReference>
<evidence type="ECO:0000256" key="8">
    <source>
        <dbReference type="ARBA" id="ARBA00022692"/>
    </source>
</evidence>
<evidence type="ECO:0000256" key="19">
    <source>
        <dbReference type="SAM" id="Phobius"/>
    </source>
</evidence>
<keyword evidence="5 16" id="KW-0813">Transport</keyword>
<evidence type="ECO:0000256" key="6">
    <source>
        <dbReference type="ARBA" id="ARBA00022475"/>
    </source>
</evidence>
<evidence type="ECO:0000256" key="4">
    <source>
        <dbReference type="ARBA" id="ARBA00016131"/>
    </source>
</evidence>
<keyword evidence="10 16" id="KW-0249">Electron transport</keyword>
<dbReference type="InterPro" id="IPR010514">
    <property type="entry name" value="COX_ARM"/>
</dbReference>
<dbReference type="NCBIfam" id="TIGR01433">
    <property type="entry name" value="CyoA"/>
    <property type="match status" value="1"/>
</dbReference>
<dbReference type="PROSITE" id="PS51257">
    <property type="entry name" value="PROKAR_LIPOPROTEIN"/>
    <property type="match status" value="1"/>
</dbReference>
<organism evidence="22 23">
    <name type="scientific">Paenibacillus harenae</name>
    <dbReference type="NCBI Taxonomy" id="306543"/>
    <lineage>
        <taxon>Bacteria</taxon>
        <taxon>Bacillati</taxon>
        <taxon>Bacillota</taxon>
        <taxon>Bacilli</taxon>
        <taxon>Bacillales</taxon>
        <taxon>Paenibacillaceae</taxon>
        <taxon>Paenibacillus</taxon>
    </lineage>
</organism>
<accession>A0ABT9U9M2</accession>
<sequence length="326" mass="36194">MRPFIRMLTPVLLLLMAVTLSGCGEQFIVLDPKGPIGESQKDLIYLSTILCAVIIVPVLILTAIIVWRYRDKKGSTAKYRPNWEHSTKLEIIWWGIPIVIIIALATVTVKYTHALEPSKPIASEKEAITIQVTSLDWKWLFKYPDENIATVNYVKIPEDVPVRFQLTSDTAMNSFWIPQLGGQLYSMSGMAMTLFLQADEQGSYFGSGANFNGKDFAQMTFTVDATTEQDYNAWVQEVKNSAPALTMEGFEKLTEPGTSDKQLFSSFPEGLFDKIVTQYVEEGSSGGHHHGAAESESDTGSATDAKDEAESDNADANQEHMNHEGH</sequence>
<dbReference type="InterPro" id="IPR002429">
    <property type="entry name" value="CcO_II-like_C"/>
</dbReference>
<keyword evidence="13 16" id="KW-0472">Membrane</keyword>
<comment type="caution">
    <text evidence="22">The sequence shown here is derived from an EMBL/GenBank/DDBJ whole genome shotgun (WGS) entry which is preliminary data.</text>
</comment>
<dbReference type="PROSITE" id="PS50857">
    <property type="entry name" value="COX2_CUA"/>
    <property type="match status" value="1"/>
</dbReference>
<dbReference type="Pfam" id="PF00116">
    <property type="entry name" value="COX2"/>
    <property type="match status" value="1"/>
</dbReference>
<dbReference type="InterPro" id="IPR036257">
    <property type="entry name" value="Cyt_c_oxidase_su2_TM_sf"/>
</dbReference>
<dbReference type="InterPro" id="IPR034227">
    <property type="entry name" value="CuRO_UO_II"/>
</dbReference>
<evidence type="ECO:0000259" key="21">
    <source>
        <dbReference type="PROSITE" id="PS50999"/>
    </source>
</evidence>
<dbReference type="PANTHER" id="PTHR22888:SF18">
    <property type="entry name" value="CYTOCHROME BO(3) UBIQUINOL OXIDASE SUBUNIT 2"/>
    <property type="match status" value="1"/>
</dbReference>
<feature type="transmembrane region" description="Helical" evidence="19">
    <location>
        <begin position="91"/>
        <end position="111"/>
    </location>
</feature>
<dbReference type="Pfam" id="PF02790">
    <property type="entry name" value="COX2_TM"/>
    <property type="match status" value="1"/>
</dbReference>
<evidence type="ECO:0000313" key="23">
    <source>
        <dbReference type="Proteomes" id="UP001229346"/>
    </source>
</evidence>
<proteinExistence type="inferred from homology"/>
<dbReference type="SUPFAM" id="SSF49503">
    <property type="entry name" value="Cupredoxins"/>
    <property type="match status" value="1"/>
</dbReference>
<keyword evidence="14" id="KW-0564">Palmitate</keyword>
<gene>
    <name evidence="22" type="ORF">J2T15_005823</name>
</gene>
<dbReference type="Gene3D" id="1.10.287.90">
    <property type="match status" value="1"/>
</dbReference>
<dbReference type="PANTHER" id="PTHR22888">
    <property type="entry name" value="CYTOCHROME C OXIDASE, SUBUNIT II"/>
    <property type="match status" value="1"/>
</dbReference>
<evidence type="ECO:0000256" key="3">
    <source>
        <dbReference type="ARBA" id="ARBA00007866"/>
    </source>
</evidence>
<dbReference type="PROSITE" id="PS50999">
    <property type="entry name" value="COX2_TM"/>
    <property type="match status" value="1"/>
</dbReference>
<dbReference type="Pfam" id="PF06481">
    <property type="entry name" value="COX_ARM"/>
    <property type="match status" value="1"/>
</dbReference>
<keyword evidence="23" id="KW-1185">Reference proteome</keyword>
<evidence type="ECO:0000256" key="15">
    <source>
        <dbReference type="ARBA" id="ARBA00023288"/>
    </source>
</evidence>
<evidence type="ECO:0000256" key="14">
    <source>
        <dbReference type="ARBA" id="ARBA00023139"/>
    </source>
</evidence>
<dbReference type="EMBL" id="JAUSSU010000018">
    <property type="protein sequence ID" value="MDQ0116347.1"/>
    <property type="molecule type" value="Genomic_DNA"/>
</dbReference>
<feature type="region of interest" description="Disordered" evidence="18">
    <location>
        <begin position="282"/>
        <end position="326"/>
    </location>
</feature>
<feature type="transmembrane region" description="Helical" evidence="19">
    <location>
        <begin position="43"/>
        <end position="70"/>
    </location>
</feature>
<evidence type="ECO:0000256" key="11">
    <source>
        <dbReference type="ARBA" id="ARBA00022989"/>
    </source>
</evidence>
<evidence type="ECO:0000256" key="10">
    <source>
        <dbReference type="ARBA" id="ARBA00022982"/>
    </source>
</evidence>
<keyword evidence="7 16" id="KW-0679">Respiratory chain</keyword>